<evidence type="ECO:0000313" key="7">
    <source>
        <dbReference type="Proteomes" id="UP000549394"/>
    </source>
</evidence>
<dbReference type="AlphaFoldDB" id="A0A7I8VF17"/>
<dbReference type="Pfam" id="PF02822">
    <property type="entry name" value="Antistasin"/>
    <property type="match status" value="1"/>
</dbReference>
<name>A0A7I8VF17_9ANNE</name>
<dbReference type="GO" id="GO:0004867">
    <property type="term" value="F:serine-type endopeptidase inhibitor activity"/>
    <property type="evidence" value="ECO:0007669"/>
    <property type="project" value="UniProtKB-KW"/>
</dbReference>
<keyword evidence="4" id="KW-0732">Signal</keyword>
<evidence type="ECO:0000313" key="6">
    <source>
        <dbReference type="EMBL" id="CAD5114777.1"/>
    </source>
</evidence>
<dbReference type="InterPro" id="IPR004094">
    <property type="entry name" value="Antistasin-like"/>
</dbReference>
<organism evidence="6 7">
    <name type="scientific">Dimorphilus gyrociliatus</name>
    <dbReference type="NCBI Taxonomy" id="2664684"/>
    <lineage>
        <taxon>Eukaryota</taxon>
        <taxon>Metazoa</taxon>
        <taxon>Spiralia</taxon>
        <taxon>Lophotrochozoa</taxon>
        <taxon>Annelida</taxon>
        <taxon>Polychaeta</taxon>
        <taxon>Polychaeta incertae sedis</taxon>
        <taxon>Dinophilidae</taxon>
        <taxon>Dimorphilus</taxon>
    </lineage>
</organism>
<dbReference type="PROSITE" id="PS51252">
    <property type="entry name" value="ANTISTASIN"/>
    <property type="match status" value="2"/>
</dbReference>
<proteinExistence type="inferred from homology"/>
<dbReference type="Gene3D" id="2.10.22.10">
    <property type="entry name" value="Antistasin, domain 1"/>
    <property type="match status" value="1"/>
</dbReference>
<gene>
    <name evidence="6" type="ORF">DGYR_LOCUS3597</name>
</gene>
<evidence type="ECO:0000256" key="2">
    <source>
        <dbReference type="ARBA" id="ARBA00022690"/>
    </source>
</evidence>
<keyword evidence="7" id="KW-1185">Reference proteome</keyword>
<reference evidence="6 7" key="1">
    <citation type="submission" date="2020-08" db="EMBL/GenBank/DDBJ databases">
        <authorList>
            <person name="Hejnol A."/>
        </authorList>
    </citation>
    <scope>NUCLEOTIDE SEQUENCE [LARGE SCALE GENOMIC DNA]</scope>
</reference>
<comment type="caution">
    <text evidence="6">The sequence shown here is derived from an EMBL/GenBank/DDBJ whole genome shotgun (WGS) entry which is preliminary data.</text>
</comment>
<sequence>MKSVIGFLLFCCGLAHLAASLECPACDLDSCPYGLSETIGEDGCPTCACLTCEDCSSECLFGFTDYDTEGCPDCSSCLKKPAGSCTEVECYKEHFFCNEIQRCNTDAECVTEARCTPKILTEFWCSHICPLFTKPNQPFAAECEKTCKKSHLSLCSQANCKENEHCELEKLTCPANELCKAKAVCVPNNCSYPMYCPLECKHGLKRLENKCPQCECKIPSCKDITCKDDYLCVEKEVCLGETDADCYQEAKCIPATCENVQCASGFICKQEDIKCVSPPCTEALPKCVLETCDNIDCGNEFDCIHSTEGCSLSVCPKCVPHKDCSKMTCKPGTVCKIIKPECPECTCSEGMSPDCVPNSEGCDKDCEKPYATCAPNCKEVECPANCKFGCLKTVGGCLTTICAPPSDCDSLECKTGEICQVTTPDCDSEGPCASMIATCVKYCPDLSCTKSHDICPWGMKLDSNGCPTCECNKPDSCDQIKCHADNMCRAKNDEISCQSCGIVECPKECPQGQERMVDHFGCTVCDCTPSDVCEDVTCSIGKECIVQKLDCKQNDTNCQSWKTKCVCIQQDCHKFCENGFKKNPLTGCDTCECNDDLPTCEDIKCPTGKTCVVSPTCTGSGCPLPKPVCVICPKLELCPQCNLGFRRDIDDNGCKTCKCIPDCGELFCDINCGPEGHEQDASGCPTCKCNPTEVCEGFQCPDEYECRQMLKKGKLFRFCKGAKKIDVIPTPI</sequence>
<keyword evidence="3" id="KW-0722">Serine protease inhibitor</keyword>
<dbReference type="SMART" id="SM00274">
    <property type="entry name" value="FOLN"/>
    <property type="match status" value="5"/>
</dbReference>
<feature type="signal peptide" evidence="4">
    <location>
        <begin position="1"/>
        <end position="20"/>
    </location>
</feature>
<keyword evidence="2" id="KW-0646">Protease inhibitor</keyword>
<feature type="chain" id="PRO_5029605972" evidence="4">
    <location>
        <begin position="21"/>
        <end position="732"/>
    </location>
</feature>
<comment type="similarity">
    <text evidence="1">Belongs to the protease inhibitor I15 (antistasin) family.</text>
</comment>
<dbReference type="OrthoDB" id="6133842at2759"/>
<dbReference type="EMBL" id="CAJFCJ010000005">
    <property type="protein sequence ID" value="CAD5114777.1"/>
    <property type="molecule type" value="Genomic_DNA"/>
</dbReference>
<evidence type="ECO:0000256" key="4">
    <source>
        <dbReference type="SAM" id="SignalP"/>
    </source>
</evidence>
<protein>
    <submittedName>
        <fullName evidence="6">DgyrCDS3821</fullName>
    </submittedName>
</protein>
<accession>A0A7I8VF17</accession>
<feature type="domain" description="Antistasin-like" evidence="5">
    <location>
        <begin position="443"/>
        <end position="471"/>
    </location>
</feature>
<evidence type="ECO:0000256" key="1">
    <source>
        <dbReference type="ARBA" id="ARBA00008768"/>
    </source>
</evidence>
<feature type="domain" description="Antistasin-like" evidence="5">
    <location>
        <begin position="567"/>
        <end position="593"/>
    </location>
</feature>
<evidence type="ECO:0000256" key="3">
    <source>
        <dbReference type="ARBA" id="ARBA00022900"/>
    </source>
</evidence>
<dbReference type="InterPro" id="IPR003645">
    <property type="entry name" value="Fol_N"/>
</dbReference>
<dbReference type="Proteomes" id="UP000549394">
    <property type="component" value="Unassembled WGS sequence"/>
</dbReference>
<evidence type="ECO:0000259" key="5">
    <source>
        <dbReference type="PROSITE" id="PS51252"/>
    </source>
</evidence>